<evidence type="ECO:0000259" key="2">
    <source>
        <dbReference type="PROSITE" id="PS51857"/>
    </source>
</evidence>
<feature type="compositionally biased region" description="Basic residues" evidence="1">
    <location>
        <begin position="145"/>
        <end position="157"/>
    </location>
</feature>
<dbReference type="PANTHER" id="PTHR11544">
    <property type="entry name" value="COLD SHOCK DOMAIN CONTAINING PROTEINS"/>
    <property type="match status" value="1"/>
</dbReference>
<dbReference type="InterPro" id="IPR011129">
    <property type="entry name" value="CSD"/>
</dbReference>
<dbReference type="Pfam" id="PF00313">
    <property type="entry name" value="CSD"/>
    <property type="match status" value="1"/>
</dbReference>
<feature type="compositionally biased region" description="Low complexity" evidence="1">
    <location>
        <begin position="206"/>
        <end position="218"/>
    </location>
</feature>
<evidence type="ECO:0000313" key="3">
    <source>
        <dbReference type="EMBL" id="VUZ46477.1"/>
    </source>
</evidence>
<dbReference type="PROSITE" id="PS00352">
    <property type="entry name" value="CSD_1"/>
    <property type="match status" value="1"/>
</dbReference>
<dbReference type="SMART" id="SM00357">
    <property type="entry name" value="CSP"/>
    <property type="match status" value="1"/>
</dbReference>
<feature type="compositionally biased region" description="Polar residues" evidence="1">
    <location>
        <begin position="290"/>
        <end position="307"/>
    </location>
</feature>
<feature type="compositionally biased region" description="Gly residues" evidence="1">
    <location>
        <begin position="162"/>
        <end position="171"/>
    </location>
</feature>
<organism evidence="3 4">
    <name type="scientific">Hymenolepis diminuta</name>
    <name type="common">Rat tapeworm</name>
    <dbReference type="NCBI Taxonomy" id="6216"/>
    <lineage>
        <taxon>Eukaryota</taxon>
        <taxon>Metazoa</taxon>
        <taxon>Spiralia</taxon>
        <taxon>Lophotrochozoa</taxon>
        <taxon>Platyhelminthes</taxon>
        <taxon>Cestoda</taxon>
        <taxon>Eucestoda</taxon>
        <taxon>Cyclophyllidea</taxon>
        <taxon>Hymenolepididae</taxon>
        <taxon>Hymenolepis</taxon>
    </lineage>
</organism>
<dbReference type="InterPro" id="IPR012340">
    <property type="entry name" value="NA-bd_OB-fold"/>
</dbReference>
<dbReference type="Gene3D" id="2.40.50.140">
    <property type="entry name" value="Nucleic acid-binding proteins"/>
    <property type="match status" value="1"/>
</dbReference>
<dbReference type="PRINTS" id="PR00050">
    <property type="entry name" value="COLDSHOCK"/>
</dbReference>
<dbReference type="SUPFAM" id="SSF50249">
    <property type="entry name" value="Nucleic acid-binding proteins"/>
    <property type="match status" value="1"/>
</dbReference>
<dbReference type="EMBL" id="CABIJS010000221">
    <property type="protein sequence ID" value="VUZ46477.1"/>
    <property type="molecule type" value="Genomic_DNA"/>
</dbReference>
<reference evidence="3 4" key="1">
    <citation type="submission" date="2019-07" db="EMBL/GenBank/DDBJ databases">
        <authorList>
            <person name="Jastrzebski P J."/>
            <person name="Paukszto L."/>
            <person name="Jastrzebski P J."/>
        </authorList>
    </citation>
    <scope>NUCLEOTIDE SEQUENCE [LARGE SCALE GENOMIC DNA]</scope>
    <source>
        <strain evidence="3 4">WMS-il1</strain>
    </source>
</reference>
<feature type="compositionally biased region" description="Basic and acidic residues" evidence="1">
    <location>
        <begin position="274"/>
        <end position="286"/>
    </location>
</feature>
<accession>A0A564YGR8</accession>
<name>A0A564YGR8_HYMDI</name>
<protein>
    <recommendedName>
        <fullName evidence="2">CSD domain-containing protein</fullName>
    </recommendedName>
</protein>
<sequence length="369" mass="39171">MTAEVAQSAAEQQPVPEKKNFHVLNVLAEKVSGTVKWFSVRLHYGFIQRDDNKEDVFVHRTAITASKFRYPTLKNGESVEFNVVETPSGVNAASVTGPNGQNVQGAAFYRYRYRSFQANGRDGHSSMNGGISQASGDGEGSRPARGGRRMRRGRRNFRGPSQNGGGGGDGGEVANTEGGEQTGESEGTSRQQRQRRYRGGRGGGRPRSTSTKQAGEASAEGEERDAGAEGSRPPARRGGRGGRRGATRFRRGGARNGSGPQRGDGGEGIGENSVMHDPRTETKPIDESESTAPKQTKSNEVTQSSAPESKPMEVTELSGHNEEAIESKSDNLETKIENLSLGEKHGENAETGNGEGAPVKAAVAEGGSN</sequence>
<feature type="compositionally biased region" description="Basic and acidic residues" evidence="1">
    <location>
        <begin position="319"/>
        <end position="348"/>
    </location>
</feature>
<dbReference type="GO" id="GO:0003676">
    <property type="term" value="F:nucleic acid binding"/>
    <property type="evidence" value="ECO:0007669"/>
    <property type="project" value="InterPro"/>
</dbReference>
<feature type="compositionally biased region" description="Gly residues" evidence="1">
    <location>
        <begin position="254"/>
        <end position="269"/>
    </location>
</feature>
<keyword evidence="4" id="KW-1185">Reference proteome</keyword>
<dbReference type="Proteomes" id="UP000321570">
    <property type="component" value="Unassembled WGS sequence"/>
</dbReference>
<evidence type="ECO:0000256" key="1">
    <source>
        <dbReference type="SAM" id="MobiDB-lite"/>
    </source>
</evidence>
<proteinExistence type="predicted"/>
<dbReference type="InterPro" id="IPR050181">
    <property type="entry name" value="Cold_shock_domain"/>
</dbReference>
<evidence type="ECO:0000313" key="4">
    <source>
        <dbReference type="Proteomes" id="UP000321570"/>
    </source>
</evidence>
<dbReference type="PROSITE" id="PS51857">
    <property type="entry name" value="CSD_2"/>
    <property type="match status" value="1"/>
</dbReference>
<gene>
    <name evidence="3" type="ORF">WMSIL1_LOCUS6138</name>
</gene>
<dbReference type="InterPro" id="IPR019844">
    <property type="entry name" value="CSD_CS"/>
</dbReference>
<feature type="domain" description="CSD" evidence="2">
    <location>
        <begin position="30"/>
        <end position="97"/>
    </location>
</feature>
<feature type="compositionally biased region" description="Polar residues" evidence="1">
    <location>
        <begin position="125"/>
        <end position="135"/>
    </location>
</feature>
<dbReference type="CDD" id="cd04458">
    <property type="entry name" value="CSP_CDS"/>
    <property type="match status" value="1"/>
</dbReference>
<dbReference type="InterPro" id="IPR002059">
    <property type="entry name" value="CSP_DNA-bd"/>
</dbReference>
<feature type="compositionally biased region" description="Low complexity" evidence="1">
    <location>
        <begin position="172"/>
        <end position="191"/>
    </location>
</feature>
<dbReference type="AlphaFoldDB" id="A0A564YGR8"/>
<feature type="compositionally biased region" description="Basic residues" evidence="1">
    <location>
        <begin position="234"/>
        <end position="253"/>
    </location>
</feature>
<feature type="region of interest" description="Disordered" evidence="1">
    <location>
        <begin position="120"/>
        <end position="369"/>
    </location>
</feature>